<proteinExistence type="predicted"/>
<evidence type="ECO:0000313" key="2">
    <source>
        <dbReference type="EMBL" id="KAF5941802.1"/>
    </source>
</evidence>
<organism evidence="2 3">
    <name type="scientific">Camellia sinensis</name>
    <name type="common">Tea plant</name>
    <name type="synonym">Thea sinensis</name>
    <dbReference type="NCBI Taxonomy" id="4442"/>
    <lineage>
        <taxon>Eukaryota</taxon>
        <taxon>Viridiplantae</taxon>
        <taxon>Streptophyta</taxon>
        <taxon>Embryophyta</taxon>
        <taxon>Tracheophyta</taxon>
        <taxon>Spermatophyta</taxon>
        <taxon>Magnoliopsida</taxon>
        <taxon>eudicotyledons</taxon>
        <taxon>Gunneridae</taxon>
        <taxon>Pentapetalae</taxon>
        <taxon>asterids</taxon>
        <taxon>Ericales</taxon>
        <taxon>Theaceae</taxon>
        <taxon>Camellia</taxon>
    </lineage>
</organism>
<name>A0A7J7GLV6_CAMSI</name>
<comment type="caution">
    <text evidence="2">The sequence shown here is derived from an EMBL/GenBank/DDBJ whole genome shotgun (WGS) entry which is preliminary data.</text>
</comment>
<evidence type="ECO:0000313" key="3">
    <source>
        <dbReference type="Proteomes" id="UP000593564"/>
    </source>
</evidence>
<dbReference type="EMBL" id="JACBKZ010000009">
    <property type="protein sequence ID" value="KAF5941802.1"/>
    <property type="molecule type" value="Genomic_DNA"/>
</dbReference>
<feature type="region of interest" description="Disordered" evidence="1">
    <location>
        <begin position="1"/>
        <end position="38"/>
    </location>
</feature>
<reference evidence="3" key="1">
    <citation type="journal article" date="2020" name="Nat. Commun.">
        <title>Genome assembly of wild tea tree DASZ reveals pedigree and selection history of tea varieties.</title>
        <authorList>
            <person name="Zhang W."/>
            <person name="Zhang Y."/>
            <person name="Qiu H."/>
            <person name="Guo Y."/>
            <person name="Wan H."/>
            <person name="Zhang X."/>
            <person name="Scossa F."/>
            <person name="Alseekh S."/>
            <person name="Zhang Q."/>
            <person name="Wang P."/>
            <person name="Xu L."/>
            <person name="Schmidt M.H."/>
            <person name="Jia X."/>
            <person name="Li D."/>
            <person name="Zhu A."/>
            <person name="Guo F."/>
            <person name="Chen W."/>
            <person name="Ni D."/>
            <person name="Usadel B."/>
            <person name="Fernie A.R."/>
            <person name="Wen W."/>
        </authorList>
    </citation>
    <scope>NUCLEOTIDE SEQUENCE [LARGE SCALE GENOMIC DNA]</scope>
    <source>
        <strain evidence="3">cv. G240</strain>
    </source>
</reference>
<gene>
    <name evidence="2" type="ORF">HYC85_019444</name>
</gene>
<keyword evidence="3" id="KW-1185">Reference proteome</keyword>
<reference evidence="2 3" key="2">
    <citation type="submission" date="2020-07" db="EMBL/GenBank/DDBJ databases">
        <title>Genome assembly of wild tea tree DASZ reveals pedigree and selection history of tea varieties.</title>
        <authorList>
            <person name="Zhang W."/>
        </authorList>
    </citation>
    <scope>NUCLEOTIDE SEQUENCE [LARGE SCALE GENOMIC DNA]</scope>
    <source>
        <strain evidence="3">cv. G240</strain>
        <tissue evidence="2">Leaf</tissue>
    </source>
</reference>
<feature type="compositionally biased region" description="Basic and acidic residues" evidence="1">
    <location>
        <begin position="7"/>
        <end position="22"/>
    </location>
</feature>
<protein>
    <submittedName>
        <fullName evidence="2">Uncharacterized protein</fullName>
    </submittedName>
</protein>
<evidence type="ECO:0000256" key="1">
    <source>
        <dbReference type="SAM" id="MobiDB-lite"/>
    </source>
</evidence>
<dbReference type="AlphaFoldDB" id="A0A7J7GLV6"/>
<sequence>MRRKWLTKPERGSEKMKAKEEDQGSTNAMYLDSDSDSDDDVDDVTLACIRATLVILRGQLRAEEIAIQSMFPK</sequence>
<accession>A0A7J7GLV6</accession>
<dbReference type="Proteomes" id="UP000593564">
    <property type="component" value="Unassembled WGS sequence"/>
</dbReference>